<organism evidence="7 8">
    <name type="scientific">Strigomonas culicis</name>
    <dbReference type="NCBI Taxonomy" id="28005"/>
    <lineage>
        <taxon>Eukaryota</taxon>
        <taxon>Discoba</taxon>
        <taxon>Euglenozoa</taxon>
        <taxon>Kinetoplastea</taxon>
        <taxon>Metakinetoplastina</taxon>
        <taxon>Trypanosomatida</taxon>
        <taxon>Trypanosomatidae</taxon>
        <taxon>Strigomonadinae</taxon>
        <taxon>Strigomonas</taxon>
    </lineage>
</organism>
<dbReference type="InterPro" id="IPR022042">
    <property type="entry name" value="snRNA-activating_su3"/>
</dbReference>
<keyword evidence="3" id="KW-0805">Transcription regulation</keyword>
<dbReference type="GO" id="GO:0042795">
    <property type="term" value="P:snRNA transcription by RNA polymerase II"/>
    <property type="evidence" value="ECO:0007669"/>
    <property type="project" value="TreeGrafter"/>
</dbReference>
<dbReference type="Pfam" id="PF12251">
    <property type="entry name" value="SNAPC3"/>
    <property type="match status" value="1"/>
</dbReference>
<evidence type="ECO:0000256" key="4">
    <source>
        <dbReference type="ARBA" id="ARBA00023125"/>
    </source>
</evidence>
<evidence type="ECO:0000256" key="2">
    <source>
        <dbReference type="ARBA" id="ARBA00010410"/>
    </source>
</evidence>
<keyword evidence="5" id="KW-0804">Transcription</keyword>
<name>S9TV73_9TRYP</name>
<dbReference type="GO" id="GO:0000978">
    <property type="term" value="F:RNA polymerase II cis-regulatory region sequence-specific DNA binding"/>
    <property type="evidence" value="ECO:0007669"/>
    <property type="project" value="TreeGrafter"/>
</dbReference>
<keyword evidence="8" id="KW-1185">Reference proteome</keyword>
<dbReference type="PANTHER" id="PTHR13421:SF16">
    <property type="entry name" value="SNRNA-ACTIVATING PROTEIN COMPLEX SUBUNIT 3"/>
    <property type="match status" value="1"/>
</dbReference>
<dbReference type="OrthoDB" id="3437960at2759"/>
<protein>
    <submittedName>
        <fullName evidence="7">snRNA-activating protein complex subunit 3</fullName>
    </submittedName>
</protein>
<dbReference type="AlphaFoldDB" id="S9TV73"/>
<accession>S9TV73</accession>
<dbReference type="GO" id="GO:0042796">
    <property type="term" value="P:snRNA transcription by RNA polymerase III"/>
    <property type="evidence" value="ECO:0007669"/>
    <property type="project" value="TreeGrafter"/>
</dbReference>
<reference evidence="7 8" key="1">
    <citation type="journal article" date="2013" name="PLoS ONE">
        <title>Predicting the Proteins of Angomonas deanei, Strigomonas culicis and Their Respective Endosymbionts Reveals New Aspects of the Trypanosomatidae Family.</title>
        <authorList>
            <person name="Motta M.C."/>
            <person name="Martins A.C."/>
            <person name="de Souza S.S."/>
            <person name="Catta-Preta C.M."/>
            <person name="Silva R."/>
            <person name="Klein C.C."/>
            <person name="de Almeida L.G."/>
            <person name="de Lima Cunha O."/>
            <person name="Ciapina L.P."/>
            <person name="Brocchi M."/>
            <person name="Colabardini A.C."/>
            <person name="de Araujo Lima B."/>
            <person name="Machado C.R."/>
            <person name="de Almeida Soares C.M."/>
            <person name="Probst C.M."/>
            <person name="de Menezes C.B."/>
            <person name="Thompson C.E."/>
            <person name="Bartholomeu D.C."/>
            <person name="Gradia D.F."/>
            <person name="Pavoni D.P."/>
            <person name="Grisard E.C."/>
            <person name="Fantinatti-Garboggini F."/>
            <person name="Marchini F.K."/>
            <person name="Rodrigues-Luiz G.F."/>
            <person name="Wagner G."/>
            <person name="Goldman G.H."/>
            <person name="Fietto J.L."/>
            <person name="Elias M.C."/>
            <person name="Goldman M.H."/>
            <person name="Sagot M.F."/>
            <person name="Pereira M."/>
            <person name="Stoco P.H."/>
            <person name="de Mendonca-Neto R.P."/>
            <person name="Teixeira S.M."/>
            <person name="Maciel T.E."/>
            <person name="de Oliveira Mendes T.A."/>
            <person name="Urmenyi T.P."/>
            <person name="de Souza W."/>
            <person name="Schenkman S."/>
            <person name="de Vasconcelos A.T."/>
        </authorList>
    </citation>
    <scope>NUCLEOTIDE SEQUENCE [LARGE SCALE GENOMIC DNA]</scope>
</reference>
<comment type="similarity">
    <text evidence="2">Belongs to the SNAPC3/SRD2 family.</text>
</comment>
<evidence type="ECO:0000256" key="1">
    <source>
        <dbReference type="ARBA" id="ARBA00004123"/>
    </source>
</evidence>
<gene>
    <name evidence="7" type="ORF">STCU_08227</name>
</gene>
<dbReference type="GO" id="GO:0005634">
    <property type="term" value="C:nucleus"/>
    <property type="evidence" value="ECO:0007669"/>
    <property type="project" value="UniProtKB-SubCell"/>
</dbReference>
<comment type="subcellular location">
    <subcellularLocation>
        <location evidence="1">Nucleus</location>
    </subcellularLocation>
</comment>
<dbReference type="PANTHER" id="PTHR13421">
    <property type="entry name" value="SNRNA-ACTIVATING PROTEIN COMPLEX SUBUNIT 3"/>
    <property type="match status" value="1"/>
</dbReference>
<keyword evidence="4" id="KW-0238">DNA-binding</keyword>
<evidence type="ECO:0000313" key="7">
    <source>
        <dbReference type="EMBL" id="EPY22347.1"/>
    </source>
</evidence>
<dbReference type="GO" id="GO:0003681">
    <property type="term" value="F:bent DNA binding"/>
    <property type="evidence" value="ECO:0007669"/>
    <property type="project" value="TreeGrafter"/>
</dbReference>
<sequence>MPKALPSRVTSERREAVDPFLYIVSEEDAQNGMSLLDLCIRRLCISLADVQRINRANGALDQYRLDECLPVGTAIRLPVVVTVCGGSPPYSSYFALGREEERLRGVERRLGERAAAFEAAHGSGALELPPRTVLSQTEQATDFIHKEVERQLPLLQHITKLSDLVKAVDVEPIKKREREIVEAFSPETVRLRSFQALPGPAPKRRRHANDISPSTIATVLDPTEDFCVEHTHRWEFMFYTNRTLAERETWAVLSCQPLTALMDALECYSQPLYGKHRNAFFFIGGTFYIDDRHRGEEDYEDLSAAIRNYDPVANTAEFAGANLGFGACPVRSAAETRFADLQVKMGEYCVYQHLDRCSHAFALHGVRPLGPNMRTQRNQFPHRTMVKKGQVILCQMCGSFPSTIALFDDPLSPSNPSMYCAYCYEVLHGDDTEEEAQKYVKVNYPKKGEYFSFVA</sequence>
<comment type="caution">
    <text evidence="7">The sequence shown here is derived from an EMBL/GenBank/DDBJ whole genome shotgun (WGS) entry which is preliminary data.</text>
</comment>
<dbReference type="GO" id="GO:0001046">
    <property type="term" value="F:core promoter sequence-specific DNA binding"/>
    <property type="evidence" value="ECO:0007669"/>
    <property type="project" value="TreeGrafter"/>
</dbReference>
<dbReference type="GO" id="GO:0001006">
    <property type="term" value="F:RNA polymerase III type 3 promoter sequence-specific DNA binding"/>
    <property type="evidence" value="ECO:0007669"/>
    <property type="project" value="TreeGrafter"/>
</dbReference>
<evidence type="ECO:0000256" key="5">
    <source>
        <dbReference type="ARBA" id="ARBA00023163"/>
    </source>
</evidence>
<evidence type="ECO:0000256" key="3">
    <source>
        <dbReference type="ARBA" id="ARBA00023015"/>
    </source>
</evidence>
<dbReference type="Proteomes" id="UP000015354">
    <property type="component" value="Unassembled WGS sequence"/>
</dbReference>
<evidence type="ECO:0000256" key="6">
    <source>
        <dbReference type="ARBA" id="ARBA00023242"/>
    </source>
</evidence>
<proteinExistence type="inferred from homology"/>
<evidence type="ECO:0000313" key="8">
    <source>
        <dbReference type="Proteomes" id="UP000015354"/>
    </source>
</evidence>
<dbReference type="EMBL" id="ATMH01008227">
    <property type="protein sequence ID" value="EPY22347.1"/>
    <property type="molecule type" value="Genomic_DNA"/>
</dbReference>
<keyword evidence="6" id="KW-0539">Nucleus</keyword>
<dbReference type="GO" id="GO:0019185">
    <property type="term" value="C:snRNA-activating protein complex"/>
    <property type="evidence" value="ECO:0007669"/>
    <property type="project" value="TreeGrafter"/>
</dbReference>